<keyword evidence="5" id="KW-0862">Zinc</keyword>
<dbReference type="KEGG" id="acan:ACA1_267200"/>
<dbReference type="GO" id="GO:0042790">
    <property type="term" value="P:nucleolar large rRNA transcription by RNA polymerase I"/>
    <property type="evidence" value="ECO:0007669"/>
    <property type="project" value="TreeGrafter"/>
</dbReference>
<dbReference type="OrthoDB" id="428577at2759"/>
<dbReference type="PANTHER" id="PTHR31576:SF2">
    <property type="entry name" value="TATA BOX-BINDING PROTEIN-ASSOCIATED FACTOR RNA POLYMERASE I SUBUNIT B"/>
    <property type="match status" value="1"/>
</dbReference>
<feature type="compositionally biased region" description="Low complexity" evidence="10">
    <location>
        <begin position="532"/>
        <end position="541"/>
    </location>
</feature>
<keyword evidence="4" id="KW-0863">Zinc-finger</keyword>
<keyword evidence="9" id="KW-0539">Nucleus</keyword>
<proteinExistence type="inferred from homology"/>
<dbReference type="InterPro" id="IPR048540">
    <property type="entry name" value="Rrn7_cyclin_N"/>
</dbReference>
<dbReference type="PANTHER" id="PTHR31576">
    <property type="entry name" value="TATA BOX-BINDING PROTEIN-ASSOCIATED FACTOR RNA POLYMERASE I SUBUNIT B"/>
    <property type="match status" value="1"/>
</dbReference>
<evidence type="ECO:0000256" key="9">
    <source>
        <dbReference type="ARBA" id="ARBA00023242"/>
    </source>
</evidence>
<keyword evidence="6" id="KW-0805">Transcription regulation</keyword>
<dbReference type="GO" id="GO:0008270">
    <property type="term" value="F:zinc ion binding"/>
    <property type="evidence" value="ECO:0007669"/>
    <property type="project" value="UniProtKB-KW"/>
</dbReference>
<keyword evidence="13" id="KW-1185">Reference proteome</keyword>
<evidence type="ECO:0000259" key="11">
    <source>
        <dbReference type="Pfam" id="PF20644"/>
    </source>
</evidence>
<feature type="compositionally biased region" description="Basic and acidic residues" evidence="10">
    <location>
        <begin position="125"/>
        <end position="138"/>
    </location>
</feature>
<dbReference type="GeneID" id="14920243"/>
<comment type="similarity">
    <text evidence="2">Belongs to the RRN7/TAF1B family.</text>
</comment>
<sequence>MVMACYATKVEALVSECGVSPLLPGVVRKLWFRYLTTREGQVANNEAYRSRLANRTAKAKAKRKKGVEGVEAEPSQGDAVTEQDLEQSKTWLDEMGLTSLLSPSPSQQDENAWLVGQDNDDDDNNNDKGLQKEEEKPAKPGRKRKREGDGDYEPDEKKERRRKEGTKSMQSHVKRARLENGEEEDEEEGKANKKKPKTAGEWKRTIETADALPQVTATLTFNYVACNILQEPVVAHDLIRWVRSGRLPYEEVYSLKDFKDAQSFEVRPLDKLEYQAYNLINYFGIEQEAPPPFYPTLCRFVEELHLPPSLGLFIHHIFQQPLTNGQPYQVASEKKEERVMKLLYGRSNDGPHYMERALGAILVALKLVYGSGDEPAHPHDQYRAFVFRQSTATRGRPRTRGPAAAVDPWYALPGPAAGTLLNEMPPFDAWKHRMRNLVFGPLPRGQIPYFPSDFWRMGPHNLKDYVAYTQALWGLEPPTHLKPVVQQLQASYADREEKAEDDDKEEEEEEGETAQRPSHRRSPSAGTGAEEPSTASQAAQPSPTPPVLPASEYVTYYSGIVRTTEDWQRAGLHPNYRTIVELVAAFYEQRPHNLHNVAVTLEGVMGLRAKKRR</sequence>
<evidence type="ECO:0000256" key="2">
    <source>
        <dbReference type="ARBA" id="ARBA00006899"/>
    </source>
</evidence>
<feature type="region of interest" description="Disordered" evidence="10">
    <location>
        <begin position="491"/>
        <end position="547"/>
    </location>
</feature>
<evidence type="ECO:0000256" key="10">
    <source>
        <dbReference type="SAM" id="MobiDB-lite"/>
    </source>
</evidence>
<evidence type="ECO:0000256" key="4">
    <source>
        <dbReference type="ARBA" id="ARBA00022771"/>
    </source>
</evidence>
<evidence type="ECO:0000256" key="1">
    <source>
        <dbReference type="ARBA" id="ARBA00004604"/>
    </source>
</evidence>
<dbReference type="STRING" id="1257118.L8H4S2"/>
<dbReference type="GO" id="GO:0001164">
    <property type="term" value="F:RNA polymerase I core promoter sequence-specific DNA binding"/>
    <property type="evidence" value="ECO:0007669"/>
    <property type="project" value="InterPro"/>
</dbReference>
<organism evidence="12 13">
    <name type="scientific">Acanthamoeba castellanii (strain ATCC 30010 / Neff)</name>
    <dbReference type="NCBI Taxonomy" id="1257118"/>
    <lineage>
        <taxon>Eukaryota</taxon>
        <taxon>Amoebozoa</taxon>
        <taxon>Discosea</taxon>
        <taxon>Longamoebia</taxon>
        <taxon>Centramoebida</taxon>
        <taxon>Acanthamoebidae</taxon>
        <taxon>Acanthamoeba</taxon>
    </lineage>
</organism>
<evidence type="ECO:0000256" key="8">
    <source>
        <dbReference type="ARBA" id="ARBA00023163"/>
    </source>
</evidence>
<evidence type="ECO:0000313" key="12">
    <source>
        <dbReference type="EMBL" id="ELR19461.1"/>
    </source>
</evidence>
<comment type="subcellular location">
    <subcellularLocation>
        <location evidence="1">Nucleus</location>
        <location evidence="1">Nucleolus</location>
    </subcellularLocation>
</comment>
<gene>
    <name evidence="12" type="ORF">ACA1_267200</name>
</gene>
<dbReference type="GO" id="GO:0070860">
    <property type="term" value="C:RNA polymerase I core factor complex"/>
    <property type="evidence" value="ECO:0007669"/>
    <property type="project" value="InterPro"/>
</dbReference>
<evidence type="ECO:0000256" key="3">
    <source>
        <dbReference type="ARBA" id="ARBA00022723"/>
    </source>
</evidence>
<dbReference type="VEuPathDB" id="AmoebaDB:ACA1_267200"/>
<evidence type="ECO:0000256" key="5">
    <source>
        <dbReference type="ARBA" id="ARBA00022833"/>
    </source>
</evidence>
<feature type="region of interest" description="Disordered" evidence="10">
    <location>
        <begin position="98"/>
        <end position="201"/>
    </location>
</feature>
<keyword evidence="8" id="KW-0804">Transcription</keyword>
<keyword evidence="3" id="KW-0479">Metal-binding</keyword>
<dbReference type="AlphaFoldDB" id="L8H4S2"/>
<name>L8H4S2_ACACF</name>
<dbReference type="Pfam" id="PF20644">
    <property type="entry name" value="Rrn7_cyclin_N"/>
    <property type="match status" value="1"/>
</dbReference>
<reference evidence="12 13" key="1">
    <citation type="journal article" date="2013" name="Genome Biol.">
        <title>Genome of Acanthamoeba castellanii highlights extensive lateral gene transfer and early evolution of tyrosine kinase signaling.</title>
        <authorList>
            <person name="Clarke M."/>
            <person name="Lohan A.J."/>
            <person name="Liu B."/>
            <person name="Lagkouvardos I."/>
            <person name="Roy S."/>
            <person name="Zafar N."/>
            <person name="Bertelli C."/>
            <person name="Schilde C."/>
            <person name="Kianianmomeni A."/>
            <person name="Burglin T.R."/>
            <person name="Frech C."/>
            <person name="Turcotte B."/>
            <person name="Kopec K.O."/>
            <person name="Synnott J.M."/>
            <person name="Choo C."/>
            <person name="Paponov I."/>
            <person name="Finkler A."/>
            <person name="Soon Heng Tan C."/>
            <person name="Hutchins A.P."/>
            <person name="Weinmeier T."/>
            <person name="Rattei T."/>
            <person name="Chu J.S."/>
            <person name="Gimenez G."/>
            <person name="Irimia M."/>
            <person name="Rigden D.J."/>
            <person name="Fitzpatrick D.A."/>
            <person name="Lorenzo-Morales J."/>
            <person name="Bateman A."/>
            <person name="Chiu C.H."/>
            <person name="Tang P."/>
            <person name="Hegemann P."/>
            <person name="Fromm H."/>
            <person name="Raoult D."/>
            <person name="Greub G."/>
            <person name="Miranda-Saavedra D."/>
            <person name="Chen N."/>
            <person name="Nash P."/>
            <person name="Ginger M.L."/>
            <person name="Horn M."/>
            <person name="Schaap P."/>
            <person name="Caler L."/>
            <person name="Loftus B."/>
        </authorList>
    </citation>
    <scope>NUCLEOTIDE SEQUENCE [LARGE SCALE GENOMIC DNA]</scope>
    <source>
        <strain evidence="12 13">Neff</strain>
    </source>
</reference>
<feature type="compositionally biased region" description="Low complexity" evidence="10">
    <location>
        <begin position="99"/>
        <end position="108"/>
    </location>
</feature>
<dbReference type="Proteomes" id="UP000011083">
    <property type="component" value="Unassembled WGS sequence"/>
</dbReference>
<feature type="domain" description="Rrn7/TAF1B N-terminal cyclin" evidence="11">
    <location>
        <begin position="180"/>
        <end position="255"/>
    </location>
</feature>
<evidence type="ECO:0000256" key="7">
    <source>
        <dbReference type="ARBA" id="ARBA00023125"/>
    </source>
</evidence>
<feature type="region of interest" description="Disordered" evidence="10">
    <location>
        <begin position="59"/>
        <end position="84"/>
    </location>
</feature>
<protein>
    <recommendedName>
        <fullName evidence="11">Rrn7/TAF1B N-terminal cyclin domain-containing protein</fullName>
    </recommendedName>
</protein>
<dbReference type="RefSeq" id="XP_004341547.1">
    <property type="nucleotide sequence ID" value="XM_004341499.1"/>
</dbReference>
<accession>L8H4S2</accession>
<dbReference type="EMBL" id="KB007933">
    <property type="protein sequence ID" value="ELR19461.1"/>
    <property type="molecule type" value="Genomic_DNA"/>
</dbReference>
<evidence type="ECO:0000313" key="13">
    <source>
        <dbReference type="Proteomes" id="UP000011083"/>
    </source>
</evidence>
<keyword evidence="7" id="KW-0238">DNA-binding</keyword>
<feature type="compositionally biased region" description="Acidic residues" evidence="10">
    <location>
        <begin position="499"/>
        <end position="512"/>
    </location>
</feature>
<evidence type="ECO:0000256" key="6">
    <source>
        <dbReference type="ARBA" id="ARBA00023015"/>
    </source>
</evidence>
<dbReference type="InterPro" id="IPR033599">
    <property type="entry name" value="TAF1B/Rrn7"/>
</dbReference>